<keyword evidence="2" id="KW-1185">Reference proteome</keyword>
<dbReference type="EMBL" id="CM034403">
    <property type="protein sequence ID" value="KAJ0174751.1"/>
    <property type="molecule type" value="Genomic_DNA"/>
</dbReference>
<gene>
    <name evidence="1" type="ORF">K1T71_009859</name>
</gene>
<evidence type="ECO:0000313" key="1">
    <source>
        <dbReference type="EMBL" id="KAJ0174751.1"/>
    </source>
</evidence>
<organism evidence="1 2">
    <name type="scientific">Dendrolimus kikuchii</name>
    <dbReference type="NCBI Taxonomy" id="765133"/>
    <lineage>
        <taxon>Eukaryota</taxon>
        <taxon>Metazoa</taxon>
        <taxon>Ecdysozoa</taxon>
        <taxon>Arthropoda</taxon>
        <taxon>Hexapoda</taxon>
        <taxon>Insecta</taxon>
        <taxon>Pterygota</taxon>
        <taxon>Neoptera</taxon>
        <taxon>Endopterygota</taxon>
        <taxon>Lepidoptera</taxon>
        <taxon>Glossata</taxon>
        <taxon>Ditrysia</taxon>
        <taxon>Bombycoidea</taxon>
        <taxon>Lasiocampidae</taxon>
        <taxon>Dendrolimus</taxon>
    </lineage>
</organism>
<dbReference type="Proteomes" id="UP000824533">
    <property type="component" value="Linkage Group LG17"/>
</dbReference>
<comment type="caution">
    <text evidence="1">The sequence shown here is derived from an EMBL/GenBank/DDBJ whole genome shotgun (WGS) entry which is preliminary data.</text>
</comment>
<reference evidence="1 2" key="1">
    <citation type="journal article" date="2021" name="Front. Genet.">
        <title>Chromosome-Level Genome Assembly Reveals Significant Gene Expansion in the Toll and IMD Signaling Pathways of Dendrolimus kikuchii.</title>
        <authorList>
            <person name="Zhou J."/>
            <person name="Wu P."/>
            <person name="Xiong Z."/>
            <person name="Liu N."/>
            <person name="Zhao N."/>
            <person name="Ji M."/>
            <person name="Qiu Y."/>
            <person name="Yang B."/>
        </authorList>
    </citation>
    <scope>NUCLEOTIDE SEQUENCE [LARGE SCALE GENOMIC DNA]</scope>
    <source>
        <strain evidence="1">Ann1</strain>
    </source>
</reference>
<proteinExistence type="predicted"/>
<accession>A0ACC1CSW2</accession>
<protein>
    <submittedName>
        <fullName evidence="1">Uncharacterized protein</fullName>
    </submittedName>
</protein>
<sequence length="349" mass="40118">MEPKWQNISRRTMQLSSISTMSENSLAQTLRLETWMSDLPPQLKDVPLIYLAIPGSHDSMTYGITRSSKLAPDAEPVLHRLYPIFRGTILRWTITQSLDTWQQLQIGIRYLDLRLATKEGTKEIFFTHGVYAEEITKALTQVKEFVDTHPGEVVILDCQHFYGFEPDDHQRLMRYLLNMYGPRLVPRQLNLQSITLNSLSRLRQQIIIVYRHQSVYATGEFWQPQMMPSPWPQQDRISGLLSFLENVRRHPGMGFVHQAVLTPTPGFIIIRWLSNLREKCAVPVVKEILPKLMDFTPGPPLSGTSASRAPVNVVIADFVELDDAIFSKTVIQLNSKLLRNTDFVYHNYG</sequence>
<evidence type="ECO:0000313" key="2">
    <source>
        <dbReference type="Proteomes" id="UP000824533"/>
    </source>
</evidence>
<name>A0ACC1CSW2_9NEOP</name>